<dbReference type="CDD" id="cd05236">
    <property type="entry name" value="FAR-N_SDR_e"/>
    <property type="match status" value="1"/>
</dbReference>
<evidence type="ECO:0000313" key="13">
    <source>
        <dbReference type="EMBL" id="KAL3270933.1"/>
    </source>
</evidence>
<keyword evidence="3 10" id="KW-0444">Lipid biosynthesis</keyword>
<evidence type="ECO:0000256" key="4">
    <source>
        <dbReference type="ARBA" id="ARBA00022692"/>
    </source>
</evidence>
<organism evidence="13 14">
    <name type="scientific">Cryptolaemus montrouzieri</name>
    <dbReference type="NCBI Taxonomy" id="559131"/>
    <lineage>
        <taxon>Eukaryota</taxon>
        <taxon>Metazoa</taxon>
        <taxon>Ecdysozoa</taxon>
        <taxon>Arthropoda</taxon>
        <taxon>Hexapoda</taxon>
        <taxon>Insecta</taxon>
        <taxon>Pterygota</taxon>
        <taxon>Neoptera</taxon>
        <taxon>Endopterygota</taxon>
        <taxon>Coleoptera</taxon>
        <taxon>Polyphaga</taxon>
        <taxon>Cucujiformia</taxon>
        <taxon>Coccinelloidea</taxon>
        <taxon>Coccinellidae</taxon>
        <taxon>Scymninae</taxon>
        <taxon>Scymnini</taxon>
        <taxon>Cryptolaemus</taxon>
    </lineage>
</organism>
<feature type="domain" description="Fatty acyl-CoA reductase C-terminal" evidence="11">
    <location>
        <begin position="361"/>
        <end position="453"/>
    </location>
</feature>
<dbReference type="InterPro" id="IPR013120">
    <property type="entry name" value="FAR_NAD-bd"/>
</dbReference>
<evidence type="ECO:0000256" key="2">
    <source>
        <dbReference type="ARBA" id="ARBA00005928"/>
    </source>
</evidence>
<keyword evidence="5 10" id="KW-0521">NADP</keyword>
<protein>
    <recommendedName>
        <fullName evidence="10">Fatty acyl-CoA reductase</fullName>
        <ecNumber evidence="10">1.2.1.84</ecNumber>
    </recommendedName>
</protein>
<dbReference type="AlphaFoldDB" id="A0ABD2MWU1"/>
<evidence type="ECO:0000256" key="8">
    <source>
        <dbReference type="ARBA" id="ARBA00023136"/>
    </source>
</evidence>
<dbReference type="InterPro" id="IPR026055">
    <property type="entry name" value="FAR"/>
</dbReference>
<evidence type="ECO:0000256" key="3">
    <source>
        <dbReference type="ARBA" id="ARBA00022516"/>
    </source>
</evidence>
<keyword evidence="8 10" id="KW-0472">Membrane</keyword>
<comment type="function">
    <text evidence="10">Catalyzes the reduction of fatty acyl-CoA to fatty alcohols.</text>
</comment>
<dbReference type="EMBL" id="JABFTP020000042">
    <property type="protein sequence ID" value="KAL3270933.1"/>
    <property type="molecule type" value="Genomic_DNA"/>
</dbReference>
<evidence type="ECO:0000256" key="6">
    <source>
        <dbReference type="ARBA" id="ARBA00022989"/>
    </source>
</evidence>
<dbReference type="Pfam" id="PF07993">
    <property type="entry name" value="NAD_binding_4"/>
    <property type="match status" value="1"/>
</dbReference>
<dbReference type="EC" id="1.2.1.84" evidence="10"/>
<comment type="subcellular location">
    <subcellularLocation>
        <location evidence="1">Membrane</location>
        <topology evidence="1">Multi-pass membrane protein</topology>
    </subcellularLocation>
</comment>
<dbReference type="GO" id="GO:0016020">
    <property type="term" value="C:membrane"/>
    <property type="evidence" value="ECO:0007669"/>
    <property type="project" value="UniProtKB-SubCell"/>
</dbReference>
<comment type="catalytic activity">
    <reaction evidence="9 10">
        <text>a long-chain fatty acyl-CoA + 2 NADPH + 2 H(+) = a long-chain primary fatty alcohol + 2 NADP(+) + CoA</text>
        <dbReference type="Rhea" id="RHEA:52716"/>
        <dbReference type="ChEBI" id="CHEBI:15378"/>
        <dbReference type="ChEBI" id="CHEBI:57287"/>
        <dbReference type="ChEBI" id="CHEBI:57783"/>
        <dbReference type="ChEBI" id="CHEBI:58349"/>
        <dbReference type="ChEBI" id="CHEBI:77396"/>
        <dbReference type="ChEBI" id="CHEBI:83139"/>
        <dbReference type="EC" id="1.2.1.84"/>
    </reaction>
</comment>
<accession>A0ABD2MWU1</accession>
<name>A0ABD2MWU1_9CUCU</name>
<dbReference type="FunFam" id="3.40.50.720:FF:000143">
    <property type="entry name" value="Fatty acyl-CoA reductase"/>
    <property type="match status" value="1"/>
</dbReference>
<dbReference type="GO" id="GO:0102965">
    <property type="term" value="F:alcohol-forming long-chain fatty acyl-CoA reductase activity"/>
    <property type="evidence" value="ECO:0007669"/>
    <property type="project" value="UniProtKB-EC"/>
</dbReference>
<keyword evidence="4 10" id="KW-0812">Transmembrane</keyword>
<comment type="caution">
    <text evidence="13">The sequence shown here is derived from an EMBL/GenBank/DDBJ whole genome shotgun (WGS) entry which is preliminary data.</text>
</comment>
<dbReference type="CDD" id="cd09071">
    <property type="entry name" value="FAR_C"/>
    <property type="match status" value="1"/>
</dbReference>
<comment type="similarity">
    <text evidence="2 10">Belongs to the fatty acyl-CoA reductase family.</text>
</comment>
<dbReference type="Pfam" id="PF03015">
    <property type="entry name" value="Sterile"/>
    <property type="match status" value="1"/>
</dbReference>
<dbReference type="GO" id="GO:1901568">
    <property type="term" value="P:fatty acid derivative metabolic process"/>
    <property type="evidence" value="ECO:0007669"/>
    <property type="project" value="UniProtKB-ARBA"/>
</dbReference>
<dbReference type="PANTHER" id="PTHR11011:SF60">
    <property type="entry name" value="FATTY ACYL-COA REDUCTASE-RELATED"/>
    <property type="match status" value="1"/>
</dbReference>
<feature type="transmembrane region" description="Helical" evidence="10">
    <location>
        <begin position="470"/>
        <end position="491"/>
    </location>
</feature>
<feature type="domain" description="Thioester reductase (TE)" evidence="12">
    <location>
        <begin position="17"/>
        <end position="285"/>
    </location>
</feature>
<evidence type="ECO:0000256" key="5">
    <source>
        <dbReference type="ARBA" id="ARBA00022857"/>
    </source>
</evidence>
<feature type="transmembrane region" description="Helical" evidence="10">
    <location>
        <begin position="351"/>
        <end position="377"/>
    </location>
</feature>
<dbReference type="PANTHER" id="PTHR11011">
    <property type="entry name" value="MALE STERILITY PROTEIN 2-RELATED"/>
    <property type="match status" value="1"/>
</dbReference>
<evidence type="ECO:0000259" key="12">
    <source>
        <dbReference type="Pfam" id="PF07993"/>
    </source>
</evidence>
<evidence type="ECO:0000259" key="11">
    <source>
        <dbReference type="Pfam" id="PF03015"/>
    </source>
</evidence>
<dbReference type="Gene3D" id="3.40.50.720">
    <property type="entry name" value="NAD(P)-binding Rossmann-like Domain"/>
    <property type="match status" value="1"/>
</dbReference>
<keyword evidence="10" id="KW-0560">Oxidoreductase</keyword>
<dbReference type="InterPro" id="IPR036291">
    <property type="entry name" value="NAD(P)-bd_dom_sf"/>
</dbReference>
<evidence type="ECO:0000313" key="14">
    <source>
        <dbReference type="Proteomes" id="UP001516400"/>
    </source>
</evidence>
<evidence type="ECO:0000256" key="7">
    <source>
        <dbReference type="ARBA" id="ARBA00023098"/>
    </source>
</evidence>
<keyword evidence="6 10" id="KW-1133">Transmembrane helix</keyword>
<dbReference type="InterPro" id="IPR033640">
    <property type="entry name" value="FAR_C"/>
</dbReference>
<evidence type="ECO:0000256" key="9">
    <source>
        <dbReference type="ARBA" id="ARBA00052530"/>
    </source>
</evidence>
<proteinExistence type="inferred from homology"/>
<gene>
    <name evidence="13" type="ORF">HHI36_021439</name>
</gene>
<dbReference type="SUPFAM" id="SSF51735">
    <property type="entry name" value="NAD(P)-binding Rossmann-fold domains"/>
    <property type="match status" value="1"/>
</dbReference>
<sequence length="511" mass="58879">MATSKILEFYENTNVLVTGGTGFLGQILIEKLLRCTSVSTVYILVRSKKGKDVERRIKELFDDEIFERLHAECPKFIHRVVGINGDVSYPDLGISKTDKQTLIENINVVFHGAATVRFDENLKLAYNVNVTGAERVLELGKQMKHLKSFMHVSTAYSNCFLNEIEEKIYDYPVNHVEIGEVLEKLTENQADALTTRIIGAWPNTYTFTKALAERMISQSRDNLPVGIFRPSIVISTYQEPQKGWINNMYGPTGMCAGALAGIVRVVNCTGSYRADMVPVDMCVAALIAGAWDVSEKTKNQRPEDDPPIYNYVSGEHSFTWKEYCTVQKMYGDEYPSNRALWMPYIPLISNMYFYTISILVFHLIPAFIMDVISMLFMKKPRLLSVYKKVHKLSDVLGFFCNRQWSFTDDNVVKLWNKLSEEEKKLFSFDIASLDWWKYYKNYMIGLRKYIMKESIDTLESARKRLLIFQYISFIFTTVAKFTMSVLLWNLVQRLFFSSVTSCVEVTEMNKI</sequence>
<reference evidence="13 14" key="1">
    <citation type="journal article" date="2021" name="BMC Biol.">
        <title>Horizontally acquired antibacterial genes associated with adaptive radiation of ladybird beetles.</title>
        <authorList>
            <person name="Li H.S."/>
            <person name="Tang X.F."/>
            <person name="Huang Y.H."/>
            <person name="Xu Z.Y."/>
            <person name="Chen M.L."/>
            <person name="Du X.Y."/>
            <person name="Qiu B.Y."/>
            <person name="Chen P.T."/>
            <person name="Zhang W."/>
            <person name="Slipinski A."/>
            <person name="Escalona H.E."/>
            <person name="Waterhouse R.M."/>
            <person name="Zwick A."/>
            <person name="Pang H."/>
        </authorList>
    </citation>
    <scope>NUCLEOTIDE SEQUENCE [LARGE SCALE GENOMIC DNA]</scope>
    <source>
        <strain evidence="13">SYSU2018</strain>
    </source>
</reference>
<keyword evidence="14" id="KW-1185">Reference proteome</keyword>
<evidence type="ECO:0000256" key="1">
    <source>
        <dbReference type="ARBA" id="ARBA00004141"/>
    </source>
</evidence>
<evidence type="ECO:0000256" key="10">
    <source>
        <dbReference type="RuleBase" id="RU363097"/>
    </source>
</evidence>
<dbReference type="Proteomes" id="UP001516400">
    <property type="component" value="Unassembled WGS sequence"/>
</dbReference>
<keyword evidence="7 10" id="KW-0443">Lipid metabolism</keyword>